<dbReference type="PANTHER" id="PTHR34597:SF3">
    <property type="entry name" value="OUTER MEMBRANE TRANSPORTER CDIB"/>
    <property type="match status" value="1"/>
</dbReference>
<comment type="caution">
    <text evidence="9">The sequence shown here is derived from an EMBL/GenBank/DDBJ whole genome shotgun (WGS) entry which is preliminary data.</text>
</comment>
<evidence type="ECO:0000256" key="3">
    <source>
        <dbReference type="ARBA" id="ARBA00023237"/>
    </source>
</evidence>
<feature type="signal peptide" evidence="5">
    <location>
        <begin position="1"/>
        <end position="27"/>
    </location>
</feature>
<evidence type="ECO:0000313" key="9">
    <source>
        <dbReference type="EMBL" id="KYL04341.1"/>
    </source>
</evidence>
<evidence type="ECO:0000256" key="2">
    <source>
        <dbReference type="ARBA" id="ARBA00022692"/>
    </source>
</evidence>
<feature type="coiled-coil region" evidence="4">
    <location>
        <begin position="54"/>
        <end position="92"/>
    </location>
</feature>
<gene>
    <name evidence="9" type="ORF">A2J07_10610</name>
</gene>
<evidence type="ECO:0000256" key="4">
    <source>
        <dbReference type="SAM" id="Coils"/>
    </source>
</evidence>
<feature type="domain" description="ShlB POTRA" evidence="8">
    <location>
        <begin position="181"/>
        <end position="236"/>
    </location>
</feature>
<dbReference type="PANTHER" id="PTHR34597">
    <property type="entry name" value="SLR1661 PROTEIN"/>
    <property type="match status" value="1"/>
</dbReference>
<feature type="chain" id="PRO_5030022273" evidence="5">
    <location>
        <begin position="28"/>
        <end position="594"/>
    </location>
</feature>
<dbReference type="GO" id="GO:0008320">
    <property type="term" value="F:protein transmembrane transporter activity"/>
    <property type="evidence" value="ECO:0007669"/>
    <property type="project" value="TreeGrafter"/>
</dbReference>
<keyword evidence="1" id="KW-1134">Transmembrane beta strand</keyword>
<dbReference type="InterPro" id="IPR027282">
    <property type="entry name" value="TPS"/>
</dbReference>
<dbReference type="EMBL" id="LVEA01000032">
    <property type="protein sequence ID" value="KYL04341.1"/>
    <property type="molecule type" value="Genomic_DNA"/>
</dbReference>
<keyword evidence="3" id="KW-0998">Cell outer membrane</keyword>
<feature type="domain" description="Polypeptide-transport-associated ShlB-type" evidence="7">
    <location>
        <begin position="108"/>
        <end position="177"/>
    </location>
</feature>
<protein>
    <submittedName>
        <fullName evidence="9">Hemolysin secretion/activation protein, ShlB/FhaC/HecB family</fullName>
    </submittedName>
</protein>
<dbReference type="InterPro" id="IPR005565">
    <property type="entry name" value="Hemolysn_activator_HlyB_C"/>
</dbReference>
<evidence type="ECO:0000259" key="6">
    <source>
        <dbReference type="Pfam" id="PF03865"/>
    </source>
</evidence>
<keyword evidence="5" id="KW-0732">Signal</keyword>
<sequence length="594" mass="69358">MNNQVKYKKKIVFFLCLFFLFYSYAWSEVGQDLNSNEKMEKRGEVSLESDWNKNETVEENRKSLLEREEELKEFSEKEKREKKIQIQNITDRQREIALNIGEENSIFKNIVLEGEHPLKKKLEKEANSYLKREMTEKSIQELISHLAKYLLSKGYVTSIVSFQSGNIYEGNIKLKLQAGRIRDIYFVNRKEKTVRDKMEIEFAFPGYKNKVLNMRDLDQAVENLNTGRKENQIEIVSTEQEGYSDIIIHQRKHFGDIGFNYDNSPFEKNRRKLNLSYDGRSILPINDSLSFSYSTKLGEEQSKHKEEVYDVSYSIPYGYYKFTYGFNLMKNHNVVQGNAREIIRDSKTVKNRFKITRVLQRGKTNKLTGYIFLNQRKNNTFINGQKIKINSKTYTTAGLGLNYSDKLLGGNLYLGTQYEEGFPWLGSEGDKYTKGDLPKKEFKKYTFNVDWRRYFLIKNEDIIEYKLGFAAAYSKDILLDINKMSIGDDYTVRGFKKNSLSGEKGMYLNNTLTYHFSRKAHPVLSSFQPFVGLDMGTVRDRSKDSHESIIGFAYGIKFQKSGMYGSLLYGKALKLARNQKNEGRVISFNLGYFF</sequence>
<keyword evidence="2" id="KW-0812">Transmembrane</keyword>
<dbReference type="Pfam" id="PF17287">
    <property type="entry name" value="POTRA_3"/>
    <property type="match status" value="1"/>
</dbReference>
<dbReference type="InterPro" id="IPR013686">
    <property type="entry name" value="Polypept-transport_assoc_ShlB"/>
</dbReference>
<evidence type="ECO:0000256" key="1">
    <source>
        <dbReference type="ARBA" id="ARBA00022452"/>
    </source>
</evidence>
<evidence type="ECO:0000256" key="5">
    <source>
        <dbReference type="SAM" id="SignalP"/>
    </source>
</evidence>
<dbReference type="Pfam" id="PF03865">
    <property type="entry name" value="ShlB"/>
    <property type="match status" value="1"/>
</dbReference>
<dbReference type="GO" id="GO:0046819">
    <property type="term" value="P:protein secretion by the type V secretion system"/>
    <property type="evidence" value="ECO:0007669"/>
    <property type="project" value="TreeGrafter"/>
</dbReference>
<evidence type="ECO:0000313" key="10">
    <source>
        <dbReference type="Proteomes" id="UP000075816"/>
    </source>
</evidence>
<dbReference type="Pfam" id="PF08479">
    <property type="entry name" value="POTRA_2"/>
    <property type="match status" value="1"/>
</dbReference>
<dbReference type="InterPro" id="IPR051544">
    <property type="entry name" value="TPS_OM_transporter"/>
</dbReference>
<dbReference type="Gene3D" id="2.40.160.50">
    <property type="entry name" value="membrane protein fhac: a member of the omp85/tpsb transporter family"/>
    <property type="match status" value="1"/>
</dbReference>
<dbReference type="GO" id="GO:0098046">
    <property type="term" value="C:type V protein secretion system complex"/>
    <property type="evidence" value="ECO:0007669"/>
    <property type="project" value="TreeGrafter"/>
</dbReference>
<reference evidence="9 10" key="1">
    <citation type="submission" date="2016-03" db="EMBL/GenBank/DDBJ databases">
        <title>Comparative genomics of human isolates of Fusobacterium necrophorum.</title>
        <authorList>
            <person name="Jensen A."/>
            <person name="Bank S."/>
            <person name="Andersen P.S."/>
            <person name="Kristensen L.H."/>
            <person name="Prag J."/>
        </authorList>
    </citation>
    <scope>NUCLEOTIDE SEQUENCE [LARGE SCALE GENOMIC DNA]</scope>
    <source>
        <strain evidence="9 10">LS_1264</strain>
    </source>
</reference>
<dbReference type="Gene3D" id="3.10.20.310">
    <property type="entry name" value="membrane protein fhac"/>
    <property type="match status" value="1"/>
</dbReference>
<dbReference type="RefSeq" id="WP_062624632.1">
    <property type="nucleotide sequence ID" value="NZ_CAXOUJ010000003.1"/>
</dbReference>
<evidence type="ECO:0000259" key="8">
    <source>
        <dbReference type="Pfam" id="PF17287"/>
    </source>
</evidence>
<dbReference type="PIRSF" id="PIRSF029745">
    <property type="entry name" value="FhaC"/>
    <property type="match status" value="1"/>
</dbReference>
<dbReference type="InterPro" id="IPR035251">
    <property type="entry name" value="ShlB_POTRA"/>
</dbReference>
<proteinExistence type="predicted"/>
<organism evidence="9 10">
    <name type="scientific">Fusobacterium necrophorum subsp. funduliforme</name>
    <dbReference type="NCBI Taxonomy" id="143387"/>
    <lineage>
        <taxon>Bacteria</taxon>
        <taxon>Fusobacteriati</taxon>
        <taxon>Fusobacteriota</taxon>
        <taxon>Fusobacteriia</taxon>
        <taxon>Fusobacteriales</taxon>
        <taxon>Fusobacteriaceae</taxon>
        <taxon>Fusobacterium</taxon>
    </lineage>
</organism>
<accession>A0A162IRT9</accession>
<keyword evidence="4" id="KW-0175">Coiled coil</keyword>
<name>A0A162IRT9_9FUSO</name>
<dbReference type="KEGG" id="fnf:BSQ88_07480"/>
<feature type="domain" description="Haemolysin activator HlyB C-terminal" evidence="6">
    <location>
        <begin position="242"/>
        <end position="558"/>
    </location>
</feature>
<keyword evidence="1" id="KW-0472">Membrane</keyword>
<dbReference type="Proteomes" id="UP000075816">
    <property type="component" value="Unassembled WGS sequence"/>
</dbReference>
<evidence type="ECO:0000259" key="7">
    <source>
        <dbReference type="Pfam" id="PF08479"/>
    </source>
</evidence>
<dbReference type="AlphaFoldDB" id="A0A162IRT9"/>